<gene>
    <name evidence="1" type="ORF">MUK42_36869</name>
</gene>
<keyword evidence="2" id="KW-1185">Reference proteome</keyword>
<name>A0A9E7ED61_9LILI</name>
<dbReference type="Proteomes" id="UP001055439">
    <property type="component" value="Chromosome 1"/>
</dbReference>
<accession>A0A9E7ED61</accession>
<reference evidence="1" key="1">
    <citation type="submission" date="2022-05" db="EMBL/GenBank/DDBJ databases">
        <title>The Musa troglodytarum L. genome provides insights into the mechanism of non-climacteric behaviour and enrichment of carotenoids.</title>
        <authorList>
            <person name="Wang J."/>
        </authorList>
    </citation>
    <scope>NUCLEOTIDE SEQUENCE</scope>
    <source>
        <tissue evidence="1">Leaf</tissue>
    </source>
</reference>
<evidence type="ECO:0000313" key="2">
    <source>
        <dbReference type="Proteomes" id="UP001055439"/>
    </source>
</evidence>
<dbReference type="EMBL" id="CP097502">
    <property type="protein sequence ID" value="URD74753.1"/>
    <property type="molecule type" value="Genomic_DNA"/>
</dbReference>
<dbReference type="AlphaFoldDB" id="A0A9E7ED61"/>
<evidence type="ECO:0000313" key="1">
    <source>
        <dbReference type="EMBL" id="URD74753.1"/>
    </source>
</evidence>
<proteinExistence type="predicted"/>
<organism evidence="1 2">
    <name type="scientific">Musa troglodytarum</name>
    <name type="common">fe'i banana</name>
    <dbReference type="NCBI Taxonomy" id="320322"/>
    <lineage>
        <taxon>Eukaryota</taxon>
        <taxon>Viridiplantae</taxon>
        <taxon>Streptophyta</taxon>
        <taxon>Embryophyta</taxon>
        <taxon>Tracheophyta</taxon>
        <taxon>Spermatophyta</taxon>
        <taxon>Magnoliopsida</taxon>
        <taxon>Liliopsida</taxon>
        <taxon>Zingiberales</taxon>
        <taxon>Musaceae</taxon>
        <taxon>Musa</taxon>
    </lineage>
</organism>
<sequence>MDCGPSTATHHPPEFHIPVPSNPCGDGNYEVRMVVFGHGEDFFSASNSGLMIVHAASGH</sequence>
<protein>
    <submittedName>
        <fullName evidence="1">Uncharacterized protein</fullName>
    </submittedName>
</protein>